<dbReference type="EMBL" id="UYRW01000687">
    <property type="protein sequence ID" value="VDK69547.1"/>
    <property type="molecule type" value="Genomic_DNA"/>
</dbReference>
<dbReference type="InterPro" id="IPR015590">
    <property type="entry name" value="Aldehyde_DH_dom"/>
</dbReference>
<dbReference type="Gene3D" id="3.40.605.10">
    <property type="entry name" value="Aldehyde Dehydrogenase, Chain A, domain 1"/>
    <property type="match status" value="1"/>
</dbReference>
<keyword evidence="1" id="KW-0560">Oxidoreductase</keyword>
<dbReference type="OrthoDB" id="310895at2759"/>
<dbReference type="InterPro" id="IPR016161">
    <property type="entry name" value="Ald_DH/histidinol_DH"/>
</dbReference>
<dbReference type="GO" id="GO:0009450">
    <property type="term" value="P:gamma-aminobutyric acid catabolic process"/>
    <property type="evidence" value="ECO:0007669"/>
    <property type="project" value="TreeGrafter"/>
</dbReference>
<dbReference type="InterPro" id="IPR050740">
    <property type="entry name" value="Aldehyde_DH_Superfamily"/>
</dbReference>
<accession>A0A182E6A6</accession>
<feature type="domain" description="Aldehyde dehydrogenase" evidence="2">
    <location>
        <begin position="43"/>
        <end position="119"/>
    </location>
</feature>
<dbReference type="PANTHER" id="PTHR43353:SF5">
    <property type="entry name" value="SUCCINATE-SEMIALDEHYDE DEHYDROGENASE, MITOCHONDRIAL"/>
    <property type="match status" value="1"/>
</dbReference>
<dbReference type="AlphaFoldDB" id="A0A182E6A6"/>
<evidence type="ECO:0000259" key="2">
    <source>
        <dbReference type="Pfam" id="PF00171"/>
    </source>
</evidence>
<evidence type="ECO:0000313" key="5">
    <source>
        <dbReference type="WBParaSite" id="nOo.2.0.1.t03544-RA"/>
    </source>
</evidence>
<dbReference type="Pfam" id="PF00171">
    <property type="entry name" value="Aldedh"/>
    <property type="match status" value="1"/>
</dbReference>
<dbReference type="PANTHER" id="PTHR43353">
    <property type="entry name" value="SUCCINATE-SEMIALDEHYDE DEHYDROGENASE, MITOCHONDRIAL"/>
    <property type="match status" value="1"/>
</dbReference>
<name>A0A182E6A6_ONCOC</name>
<keyword evidence="4" id="KW-1185">Reference proteome</keyword>
<evidence type="ECO:0000256" key="1">
    <source>
        <dbReference type="ARBA" id="ARBA00023002"/>
    </source>
</evidence>
<dbReference type="SUPFAM" id="SSF53720">
    <property type="entry name" value="ALDH-like"/>
    <property type="match status" value="1"/>
</dbReference>
<dbReference type="STRING" id="42157.A0A182E6A6"/>
<gene>
    <name evidence="3" type="ORF">NOO_LOCUS3544</name>
</gene>
<evidence type="ECO:0000313" key="3">
    <source>
        <dbReference type="EMBL" id="VDK69547.1"/>
    </source>
</evidence>
<protein>
    <submittedName>
        <fullName evidence="5">Aldedh domain-containing protein</fullName>
    </submittedName>
</protein>
<proteinExistence type="predicted"/>
<dbReference type="GO" id="GO:0004777">
    <property type="term" value="F:succinate-semialdehyde dehydrogenase (NAD+) activity"/>
    <property type="evidence" value="ECO:0007669"/>
    <property type="project" value="TreeGrafter"/>
</dbReference>
<evidence type="ECO:0000313" key="4">
    <source>
        <dbReference type="Proteomes" id="UP000271087"/>
    </source>
</evidence>
<reference evidence="3 4" key="2">
    <citation type="submission" date="2018-08" db="EMBL/GenBank/DDBJ databases">
        <authorList>
            <person name="Laetsch R D."/>
            <person name="Stevens L."/>
            <person name="Kumar S."/>
            <person name="Blaxter L. M."/>
        </authorList>
    </citation>
    <scope>NUCLEOTIDE SEQUENCE [LARGE SCALE GENOMIC DNA]</scope>
</reference>
<dbReference type="InterPro" id="IPR016162">
    <property type="entry name" value="Ald_DH_N"/>
</dbReference>
<reference evidence="5" key="1">
    <citation type="submission" date="2016-06" db="UniProtKB">
        <authorList>
            <consortium name="WormBaseParasite"/>
        </authorList>
    </citation>
    <scope>IDENTIFICATION</scope>
</reference>
<dbReference type="WBParaSite" id="nOo.2.0.1.t03544-RA">
    <property type="protein sequence ID" value="nOo.2.0.1.t03544-RA"/>
    <property type="gene ID" value="nOo.2.0.1.g03544"/>
</dbReference>
<sequence>MNGRTTHLFNRCITHFFAGLRCYQTSLLPKGAKAFISGQWNNALSNATFQVTNPYNNDVICECTNCDILDAEKSVKAARKAYSEWSLSITAKERGGILENWHCKMLEKQNELAELITLEE</sequence>
<dbReference type="GO" id="GO:0005739">
    <property type="term" value="C:mitochondrion"/>
    <property type="evidence" value="ECO:0007669"/>
    <property type="project" value="TreeGrafter"/>
</dbReference>
<dbReference type="Proteomes" id="UP000271087">
    <property type="component" value="Unassembled WGS sequence"/>
</dbReference>
<organism evidence="5">
    <name type="scientific">Onchocerca ochengi</name>
    <name type="common">Filarial nematode worm</name>
    <dbReference type="NCBI Taxonomy" id="42157"/>
    <lineage>
        <taxon>Eukaryota</taxon>
        <taxon>Metazoa</taxon>
        <taxon>Ecdysozoa</taxon>
        <taxon>Nematoda</taxon>
        <taxon>Chromadorea</taxon>
        <taxon>Rhabditida</taxon>
        <taxon>Spirurina</taxon>
        <taxon>Spiruromorpha</taxon>
        <taxon>Filarioidea</taxon>
        <taxon>Onchocercidae</taxon>
        <taxon>Onchocerca</taxon>
    </lineage>
</organism>